<dbReference type="PANTHER" id="PTHR34701">
    <property type="entry name" value="TRANSCRIPTIONAL REGULATOR MRAZ"/>
    <property type="match status" value="1"/>
</dbReference>
<dbReference type="InterPro" id="IPR035642">
    <property type="entry name" value="MraZ_N"/>
</dbReference>
<evidence type="ECO:0000256" key="2">
    <source>
        <dbReference type="ARBA" id="ARBA00022490"/>
    </source>
</evidence>
<comment type="subcellular location">
    <subcellularLocation>
        <location evidence="7">Cytoplasm</location>
        <location evidence="7">Nucleoid</location>
    </subcellularLocation>
</comment>
<accession>A0A1M6E6R8</accession>
<keyword evidence="6 7" id="KW-0804">Transcription</keyword>
<keyword evidence="10" id="KW-1185">Reference proteome</keyword>
<sequence length="150" mass="16604">MSKEQFSGVFNVSIDLKGRVSVPAGFRDVLREKFQSESLFVTLNKDGLTAYPPKAWNAFLSKYDALPASPSKEAVWRARVSPAQECTFNAQGRIQVPQALRARAGLEKDVVIVGMDDKIEIWNQQAYDAVLAKSETLLEEDGQLLSDLGL</sequence>
<dbReference type="GO" id="GO:0003700">
    <property type="term" value="F:DNA-binding transcription factor activity"/>
    <property type="evidence" value="ECO:0007669"/>
    <property type="project" value="UniProtKB-UniRule"/>
</dbReference>
<dbReference type="AlphaFoldDB" id="A0A1M6E6R8"/>
<keyword evidence="3" id="KW-0677">Repeat</keyword>
<evidence type="ECO:0000256" key="3">
    <source>
        <dbReference type="ARBA" id="ARBA00022737"/>
    </source>
</evidence>
<evidence type="ECO:0000313" key="10">
    <source>
        <dbReference type="Proteomes" id="UP000184171"/>
    </source>
</evidence>
<organism evidence="9 10">
    <name type="scientific">Malonomonas rubra DSM 5091</name>
    <dbReference type="NCBI Taxonomy" id="1122189"/>
    <lineage>
        <taxon>Bacteria</taxon>
        <taxon>Pseudomonadati</taxon>
        <taxon>Thermodesulfobacteriota</taxon>
        <taxon>Desulfuromonadia</taxon>
        <taxon>Desulfuromonadales</taxon>
        <taxon>Geopsychrobacteraceae</taxon>
        <taxon>Malonomonas</taxon>
    </lineage>
</organism>
<dbReference type="InterPro" id="IPR003444">
    <property type="entry name" value="MraZ"/>
</dbReference>
<dbReference type="InterPro" id="IPR038619">
    <property type="entry name" value="MraZ_sf"/>
</dbReference>
<evidence type="ECO:0000256" key="1">
    <source>
        <dbReference type="ARBA" id="ARBA00013860"/>
    </source>
</evidence>
<dbReference type="PANTHER" id="PTHR34701:SF1">
    <property type="entry name" value="TRANSCRIPTIONAL REGULATOR MRAZ"/>
    <property type="match status" value="1"/>
</dbReference>
<gene>
    <name evidence="7" type="primary">mraZ</name>
    <name evidence="9" type="ORF">SAMN02745165_00959</name>
</gene>
<comment type="subunit">
    <text evidence="7">Forms oligomers.</text>
</comment>
<dbReference type="Gene3D" id="3.40.1550.20">
    <property type="entry name" value="Transcriptional regulator MraZ domain"/>
    <property type="match status" value="1"/>
</dbReference>
<evidence type="ECO:0000256" key="4">
    <source>
        <dbReference type="ARBA" id="ARBA00023015"/>
    </source>
</evidence>
<dbReference type="EMBL" id="FQZT01000002">
    <property type="protein sequence ID" value="SHI81069.1"/>
    <property type="molecule type" value="Genomic_DNA"/>
</dbReference>
<dbReference type="InterPro" id="IPR037914">
    <property type="entry name" value="SpoVT-AbrB_sf"/>
</dbReference>
<dbReference type="CDD" id="cd16320">
    <property type="entry name" value="MraZ_N"/>
    <property type="match status" value="1"/>
</dbReference>
<dbReference type="CDD" id="cd16321">
    <property type="entry name" value="MraZ_C"/>
    <property type="match status" value="1"/>
</dbReference>
<dbReference type="InterPro" id="IPR007159">
    <property type="entry name" value="SpoVT-AbrB_dom"/>
</dbReference>
<dbReference type="OrthoDB" id="9807753at2"/>
<evidence type="ECO:0000256" key="5">
    <source>
        <dbReference type="ARBA" id="ARBA00023125"/>
    </source>
</evidence>
<dbReference type="InterPro" id="IPR020603">
    <property type="entry name" value="MraZ_dom"/>
</dbReference>
<evidence type="ECO:0000313" key="9">
    <source>
        <dbReference type="EMBL" id="SHI81069.1"/>
    </source>
</evidence>
<dbReference type="InterPro" id="IPR035644">
    <property type="entry name" value="MraZ_C"/>
</dbReference>
<dbReference type="GO" id="GO:0009295">
    <property type="term" value="C:nucleoid"/>
    <property type="evidence" value="ECO:0007669"/>
    <property type="project" value="UniProtKB-SubCell"/>
</dbReference>
<feature type="domain" description="SpoVT-AbrB" evidence="8">
    <location>
        <begin position="83"/>
        <end position="126"/>
    </location>
</feature>
<keyword evidence="5 7" id="KW-0238">DNA-binding</keyword>
<proteinExistence type="inferred from homology"/>
<comment type="similarity">
    <text evidence="7">Belongs to the MraZ family.</text>
</comment>
<keyword evidence="2 7" id="KW-0963">Cytoplasm</keyword>
<dbReference type="GO" id="GO:0005737">
    <property type="term" value="C:cytoplasm"/>
    <property type="evidence" value="ECO:0007669"/>
    <property type="project" value="UniProtKB-UniRule"/>
</dbReference>
<dbReference type="PROSITE" id="PS51740">
    <property type="entry name" value="SPOVT_ABRB"/>
    <property type="match status" value="2"/>
</dbReference>
<dbReference type="STRING" id="1122189.SAMN02745165_00959"/>
<dbReference type="RefSeq" id="WP_072906087.1">
    <property type="nucleotide sequence ID" value="NZ_FQZT01000002.1"/>
</dbReference>
<feature type="domain" description="SpoVT-AbrB" evidence="8">
    <location>
        <begin position="9"/>
        <end position="55"/>
    </location>
</feature>
<dbReference type="Proteomes" id="UP000184171">
    <property type="component" value="Unassembled WGS sequence"/>
</dbReference>
<keyword evidence="4 7" id="KW-0805">Transcription regulation</keyword>
<dbReference type="GO" id="GO:2000143">
    <property type="term" value="P:negative regulation of DNA-templated transcription initiation"/>
    <property type="evidence" value="ECO:0007669"/>
    <property type="project" value="TreeGrafter"/>
</dbReference>
<dbReference type="Pfam" id="PF02381">
    <property type="entry name" value="MraZ"/>
    <property type="match status" value="2"/>
</dbReference>
<dbReference type="GO" id="GO:0000976">
    <property type="term" value="F:transcription cis-regulatory region binding"/>
    <property type="evidence" value="ECO:0007669"/>
    <property type="project" value="TreeGrafter"/>
</dbReference>
<evidence type="ECO:0000256" key="6">
    <source>
        <dbReference type="ARBA" id="ARBA00023163"/>
    </source>
</evidence>
<protein>
    <recommendedName>
        <fullName evidence="1 7">Transcriptional regulator MraZ</fullName>
    </recommendedName>
</protein>
<evidence type="ECO:0000259" key="8">
    <source>
        <dbReference type="PROSITE" id="PS51740"/>
    </source>
</evidence>
<dbReference type="SUPFAM" id="SSF89447">
    <property type="entry name" value="AbrB/MazE/MraZ-like"/>
    <property type="match status" value="1"/>
</dbReference>
<name>A0A1M6E6R8_MALRU</name>
<dbReference type="HAMAP" id="MF_01008">
    <property type="entry name" value="MraZ"/>
    <property type="match status" value="1"/>
</dbReference>
<evidence type="ECO:0000256" key="7">
    <source>
        <dbReference type="HAMAP-Rule" id="MF_01008"/>
    </source>
</evidence>
<reference evidence="9 10" key="1">
    <citation type="submission" date="2016-11" db="EMBL/GenBank/DDBJ databases">
        <authorList>
            <person name="Jaros S."/>
            <person name="Januszkiewicz K."/>
            <person name="Wedrychowicz H."/>
        </authorList>
    </citation>
    <scope>NUCLEOTIDE SEQUENCE [LARGE SCALE GENOMIC DNA]</scope>
    <source>
        <strain evidence="9 10">DSM 5091</strain>
    </source>
</reference>